<evidence type="ECO:0000256" key="4">
    <source>
        <dbReference type="ARBA" id="ARBA00023163"/>
    </source>
</evidence>
<comment type="similarity">
    <text evidence="1">Belongs to the BlaI transcriptional regulatory family.</text>
</comment>
<evidence type="ECO:0000256" key="3">
    <source>
        <dbReference type="ARBA" id="ARBA00023125"/>
    </source>
</evidence>
<comment type="caution">
    <text evidence="5">The sequence shown here is derived from an EMBL/GenBank/DDBJ whole genome shotgun (WGS) entry which is preliminary data.</text>
</comment>
<evidence type="ECO:0008006" key="7">
    <source>
        <dbReference type="Google" id="ProtNLM"/>
    </source>
</evidence>
<accession>A0A0R1TTK4</accession>
<evidence type="ECO:0000256" key="1">
    <source>
        <dbReference type="ARBA" id="ARBA00011046"/>
    </source>
</evidence>
<dbReference type="SUPFAM" id="SSF46785">
    <property type="entry name" value="Winged helix' DNA-binding domain"/>
    <property type="match status" value="1"/>
</dbReference>
<evidence type="ECO:0000256" key="2">
    <source>
        <dbReference type="ARBA" id="ARBA00023015"/>
    </source>
</evidence>
<dbReference type="PATRIC" id="fig|1423740.3.peg.1530"/>
<keyword evidence="4" id="KW-0804">Transcription</keyword>
<dbReference type="GO" id="GO:0045892">
    <property type="term" value="P:negative regulation of DNA-templated transcription"/>
    <property type="evidence" value="ECO:0007669"/>
    <property type="project" value="InterPro"/>
</dbReference>
<keyword evidence="3" id="KW-0238">DNA-binding</keyword>
<sequence length="55" mass="6461">MPENISSAEWEVMRVIWTLNSASSRQIIDQLQTKMNWSPSTVKTLLRRLTEKSLR</sequence>
<dbReference type="Pfam" id="PF03965">
    <property type="entry name" value="Penicillinase_R"/>
    <property type="match status" value="1"/>
</dbReference>
<evidence type="ECO:0000313" key="5">
    <source>
        <dbReference type="EMBL" id="KRL81826.1"/>
    </source>
</evidence>
<dbReference type="InterPro" id="IPR036388">
    <property type="entry name" value="WH-like_DNA-bd_sf"/>
</dbReference>
<dbReference type="STRING" id="1423740.FC36_GL001421"/>
<evidence type="ECO:0000313" key="6">
    <source>
        <dbReference type="Proteomes" id="UP000051048"/>
    </source>
</evidence>
<gene>
    <name evidence="5" type="ORF">FC36_GL001421</name>
</gene>
<dbReference type="EMBL" id="AZFH01000031">
    <property type="protein sequence ID" value="KRL81826.1"/>
    <property type="molecule type" value="Genomic_DNA"/>
</dbReference>
<name>A0A0R1TTK4_9LACO</name>
<dbReference type="GO" id="GO:0003677">
    <property type="term" value="F:DNA binding"/>
    <property type="evidence" value="ECO:0007669"/>
    <property type="project" value="UniProtKB-KW"/>
</dbReference>
<organism evidence="5 6">
    <name type="scientific">Ligilactobacillus equi DSM 15833 = JCM 10991</name>
    <dbReference type="NCBI Taxonomy" id="1423740"/>
    <lineage>
        <taxon>Bacteria</taxon>
        <taxon>Bacillati</taxon>
        <taxon>Bacillota</taxon>
        <taxon>Bacilli</taxon>
        <taxon>Lactobacillales</taxon>
        <taxon>Lactobacillaceae</taxon>
        <taxon>Ligilactobacillus</taxon>
    </lineage>
</organism>
<dbReference type="Gene3D" id="1.10.10.10">
    <property type="entry name" value="Winged helix-like DNA-binding domain superfamily/Winged helix DNA-binding domain"/>
    <property type="match status" value="1"/>
</dbReference>
<reference evidence="5 6" key="1">
    <citation type="journal article" date="2015" name="Genome Announc.">
        <title>Expanding the biotechnology potential of lactobacilli through comparative genomics of 213 strains and associated genera.</title>
        <authorList>
            <person name="Sun Z."/>
            <person name="Harris H.M."/>
            <person name="McCann A."/>
            <person name="Guo C."/>
            <person name="Argimon S."/>
            <person name="Zhang W."/>
            <person name="Yang X."/>
            <person name="Jeffery I.B."/>
            <person name="Cooney J.C."/>
            <person name="Kagawa T.F."/>
            <person name="Liu W."/>
            <person name="Song Y."/>
            <person name="Salvetti E."/>
            <person name="Wrobel A."/>
            <person name="Rasinkangas P."/>
            <person name="Parkhill J."/>
            <person name="Rea M.C."/>
            <person name="O'Sullivan O."/>
            <person name="Ritari J."/>
            <person name="Douillard F.P."/>
            <person name="Paul Ross R."/>
            <person name="Yang R."/>
            <person name="Briner A.E."/>
            <person name="Felis G.E."/>
            <person name="de Vos W.M."/>
            <person name="Barrangou R."/>
            <person name="Klaenhammer T.R."/>
            <person name="Caufield P.W."/>
            <person name="Cui Y."/>
            <person name="Zhang H."/>
            <person name="O'Toole P.W."/>
        </authorList>
    </citation>
    <scope>NUCLEOTIDE SEQUENCE [LARGE SCALE GENOMIC DNA]</scope>
    <source>
        <strain evidence="5 6">DSM 15833</strain>
    </source>
</reference>
<keyword evidence="2" id="KW-0805">Transcription regulation</keyword>
<proteinExistence type="inferred from homology"/>
<dbReference type="InterPro" id="IPR005650">
    <property type="entry name" value="BlaI_family"/>
</dbReference>
<dbReference type="InterPro" id="IPR036390">
    <property type="entry name" value="WH_DNA-bd_sf"/>
</dbReference>
<dbReference type="AlphaFoldDB" id="A0A0R1TTK4"/>
<protein>
    <recommendedName>
        <fullName evidence="7">CopY/TcrY family copper transport repressor</fullName>
    </recommendedName>
</protein>
<dbReference type="Proteomes" id="UP000051048">
    <property type="component" value="Unassembled WGS sequence"/>
</dbReference>